<accession>A0A0K8QRS7</accession>
<dbReference type="AlphaFoldDB" id="A0A0K8QRS7"/>
<reference evidence="2" key="1">
    <citation type="submission" date="2015-03" db="EMBL/GenBank/DDBJ databases">
        <title>Draft genome sequence of Mizugakiibacter sediminis skMP5.</title>
        <authorList>
            <person name="Watanabe T."/>
            <person name="Kojima H."/>
            <person name="Fukui M."/>
        </authorList>
    </citation>
    <scope>NUCLEOTIDE SEQUENCE</scope>
    <source>
        <strain evidence="2">SkMP5</strain>
    </source>
</reference>
<sequence length="223" mass="24926">MAENINDGEATDHLRPEVREAVEYCAEVFDASDNGEWATVRAELERQAAEIAELRKERRKLRKVCAAAYQAAGAYSLPVRFLDALFDAAQGDIEARQKTDALLPCETPDFVLERDELRAEIAELRAKSADRDSHDLTECMREMCVELADAGVIPPGFAPMFVVDAVLALKTERDELRAKLDNPGTTHSEGCWTWGPKHYGCAENRIQELEAELAAMRAEWDAE</sequence>
<dbReference type="HOGENOM" id="CLU_1239015_0_0_6"/>
<dbReference type="RefSeq" id="WP_062537915.1">
    <property type="nucleotide sequence ID" value="NZ_DF970270.1"/>
</dbReference>
<evidence type="ECO:0000313" key="4">
    <source>
        <dbReference type="Proteomes" id="UP000253740"/>
    </source>
</evidence>
<organism evidence="3">
    <name type="scientific">Mizugakiibacter sediminis</name>
    <dbReference type="NCBI Taxonomy" id="1475481"/>
    <lineage>
        <taxon>Bacteria</taxon>
        <taxon>Pseudomonadati</taxon>
        <taxon>Pseudomonadota</taxon>
        <taxon>Gammaproteobacteria</taxon>
        <taxon>Lysobacterales</taxon>
        <taxon>Rhodanobacteraceae</taxon>
        <taxon>Mizugakiibacter</taxon>
    </lineage>
</organism>
<feature type="coiled-coil region" evidence="1">
    <location>
        <begin position="37"/>
        <end position="71"/>
    </location>
</feature>
<protein>
    <submittedName>
        <fullName evidence="3">Fructose-2,6-bisphosphatase</fullName>
    </submittedName>
</protein>
<name>A0A0K8QRS7_9GAMM</name>
<evidence type="ECO:0000256" key="1">
    <source>
        <dbReference type="SAM" id="Coils"/>
    </source>
</evidence>
<keyword evidence="4" id="KW-1185">Reference proteome</keyword>
<reference evidence="3" key="2">
    <citation type="submission" date="2015-08" db="EMBL/GenBank/DDBJ databases">
        <title>Complete DNA Sequence of Pseudomonas syringae pv. actinidiae, the Causal Agent of Kiwifruit Canker Disease.</title>
        <authorList>
            <person name="Rikkerink E.H.A."/>
            <person name="Fineran P.C."/>
        </authorList>
    </citation>
    <scope>NUCLEOTIDE SEQUENCE</scope>
    <source>
        <strain evidence="3">SkMP5</strain>
    </source>
</reference>
<gene>
    <name evidence="2" type="ORF">MBSD_0332</name>
    <name evidence="3" type="ORF">MBSD_n2687</name>
</gene>
<evidence type="ECO:0000313" key="2">
    <source>
        <dbReference type="EMBL" id="GAN43819.1"/>
    </source>
</evidence>
<proteinExistence type="predicted"/>
<dbReference type="Proteomes" id="UP000253740">
    <property type="component" value="Unassembled WGS sequence"/>
</dbReference>
<dbReference type="EMBL" id="DF970270">
    <property type="protein sequence ID" value="GAP67366.1"/>
    <property type="molecule type" value="Genomic_DNA"/>
</dbReference>
<keyword evidence="1" id="KW-0175">Coiled coil</keyword>
<dbReference type="EMBL" id="DF952378">
    <property type="protein sequence ID" value="GAN43819.1"/>
    <property type="molecule type" value="Genomic_DNA"/>
</dbReference>
<evidence type="ECO:0000313" key="3">
    <source>
        <dbReference type="EMBL" id="GAP67366.1"/>
    </source>
</evidence>